<comment type="caution">
    <text evidence="1">The sequence shown here is derived from an EMBL/GenBank/DDBJ whole genome shotgun (WGS) entry which is preliminary data.</text>
</comment>
<gene>
    <name evidence="1" type="ORF">LMG7974_01391</name>
</gene>
<sequence length="62" mass="7033">MGSFGAISKSKIYTHFHLLCQNLKNKSNFKISNLLSISKSRVKNLKLNAHLPYNPKDNKSKS</sequence>
<organism evidence="1 2">
    <name type="scientific">Campylobacter majalis</name>
    <dbReference type="NCBI Taxonomy" id="2790656"/>
    <lineage>
        <taxon>Bacteria</taxon>
        <taxon>Pseudomonadati</taxon>
        <taxon>Campylobacterota</taxon>
        <taxon>Epsilonproteobacteria</taxon>
        <taxon>Campylobacterales</taxon>
        <taxon>Campylobacteraceae</taxon>
        <taxon>Campylobacter</taxon>
    </lineage>
</organism>
<evidence type="ECO:0000313" key="1">
    <source>
        <dbReference type="EMBL" id="CAD7289191.1"/>
    </source>
</evidence>
<proteinExistence type="predicted"/>
<evidence type="ECO:0000313" key="2">
    <source>
        <dbReference type="Proteomes" id="UP000789803"/>
    </source>
</evidence>
<keyword evidence="2" id="KW-1185">Reference proteome</keyword>
<dbReference type="RefSeq" id="WP_229933179.1">
    <property type="nucleotide sequence ID" value="NZ_CAJHOF010000013.1"/>
</dbReference>
<name>A0ABM8Q8A9_9BACT</name>
<accession>A0ABM8Q8A9</accession>
<protein>
    <submittedName>
        <fullName evidence="1">Uncharacterized protein</fullName>
    </submittedName>
</protein>
<dbReference type="EMBL" id="CAJHOF010000013">
    <property type="protein sequence ID" value="CAD7289191.1"/>
    <property type="molecule type" value="Genomic_DNA"/>
</dbReference>
<dbReference type="Proteomes" id="UP000789803">
    <property type="component" value="Unassembled WGS sequence"/>
</dbReference>
<reference evidence="1 2" key="1">
    <citation type="submission" date="2020-11" db="EMBL/GenBank/DDBJ databases">
        <authorList>
            <person name="Peeters C."/>
        </authorList>
    </citation>
    <scope>NUCLEOTIDE SEQUENCE [LARGE SCALE GENOMIC DNA]</scope>
    <source>
        <strain evidence="1 2">LMG 7974</strain>
    </source>
</reference>